<dbReference type="KEGG" id="emar:D1013_05330"/>
<sequence>MGQKFVAYRKYLPQLYRYFFEFLVVFVGVFLAFWLNNYQESKTEERKKREIYTAIYEDLNAFYESGKRENEKGFVQFFLNLDKQSDSLIGQKKIPVKTILYGDYWKVPIINSFVQSGLLKDVDIEIFKKVTRFNTVHQNFLQTIEDYNTFYDQYITAEYDQGMEHFYQPDSNQLQGKYIYLEDALEGVAEFAELLVTIAHEVATEIQSKHLADK</sequence>
<dbReference type="RefSeq" id="WP_121847885.1">
    <property type="nucleotide sequence ID" value="NZ_CP032050.1"/>
</dbReference>
<dbReference type="EMBL" id="CP032050">
    <property type="protein sequence ID" value="AYN66834.1"/>
    <property type="molecule type" value="Genomic_DNA"/>
</dbReference>
<organism evidence="2 3">
    <name type="scientific">Euzebyella marina</name>
    <dbReference type="NCBI Taxonomy" id="1761453"/>
    <lineage>
        <taxon>Bacteria</taxon>
        <taxon>Pseudomonadati</taxon>
        <taxon>Bacteroidota</taxon>
        <taxon>Flavobacteriia</taxon>
        <taxon>Flavobacteriales</taxon>
        <taxon>Flavobacteriaceae</taxon>
        <taxon>Euzebyella</taxon>
    </lineage>
</organism>
<dbReference type="AlphaFoldDB" id="A0A3G2L3J5"/>
<keyword evidence="1" id="KW-0812">Transmembrane</keyword>
<dbReference type="Proteomes" id="UP000276309">
    <property type="component" value="Chromosome"/>
</dbReference>
<evidence type="ECO:0000256" key="1">
    <source>
        <dbReference type="SAM" id="Phobius"/>
    </source>
</evidence>
<reference evidence="2 3" key="1">
    <citation type="submission" date="2018-08" db="EMBL/GenBank/DDBJ databases">
        <title>The reduced genetic potential of extracellular carbohydrate catabolism in Euzebyella marina RN62, a Flavobacteriia bacterium isolated from the hadal water.</title>
        <authorList>
            <person name="Xue C."/>
        </authorList>
    </citation>
    <scope>NUCLEOTIDE SEQUENCE [LARGE SCALE GENOMIC DNA]</scope>
    <source>
        <strain evidence="2 3">RN62</strain>
    </source>
</reference>
<evidence type="ECO:0000313" key="2">
    <source>
        <dbReference type="EMBL" id="AYN66834.1"/>
    </source>
</evidence>
<accession>A0A3G2L3J5</accession>
<name>A0A3G2L3J5_9FLAO</name>
<feature type="transmembrane region" description="Helical" evidence="1">
    <location>
        <begin position="18"/>
        <end position="38"/>
    </location>
</feature>
<gene>
    <name evidence="2" type="ORF">D1013_05330</name>
</gene>
<keyword evidence="1" id="KW-0472">Membrane</keyword>
<keyword evidence="1" id="KW-1133">Transmembrane helix</keyword>
<evidence type="ECO:0000313" key="3">
    <source>
        <dbReference type="Proteomes" id="UP000276309"/>
    </source>
</evidence>
<dbReference type="OrthoDB" id="1434340at2"/>
<proteinExistence type="predicted"/>
<protein>
    <submittedName>
        <fullName evidence="2">Uncharacterized protein</fullName>
    </submittedName>
</protein>
<keyword evidence="3" id="KW-1185">Reference proteome</keyword>